<comment type="similarity">
    <text evidence="1">Belongs to the prolyl-tRNA editing family. YbaK/EbsC subfamily.</text>
</comment>
<evidence type="ECO:0000256" key="1">
    <source>
        <dbReference type="ARBA" id="ARBA00009798"/>
    </source>
</evidence>
<dbReference type="CDD" id="cd00002">
    <property type="entry name" value="YbaK_deacylase"/>
    <property type="match status" value="1"/>
</dbReference>
<dbReference type="Proteomes" id="UP001199525">
    <property type="component" value="Unassembled WGS sequence"/>
</dbReference>
<evidence type="ECO:0000313" key="5">
    <source>
        <dbReference type="EMBL" id="MCC5604824.1"/>
    </source>
</evidence>
<proteinExistence type="inferred from homology"/>
<dbReference type="SUPFAM" id="SSF55826">
    <property type="entry name" value="YbaK/ProRS associated domain"/>
    <property type="match status" value="1"/>
</dbReference>
<dbReference type="InterPro" id="IPR007214">
    <property type="entry name" value="YbaK/aa-tRNA-synth-assoc-dom"/>
</dbReference>
<evidence type="ECO:0000313" key="6">
    <source>
        <dbReference type="Proteomes" id="UP001199525"/>
    </source>
</evidence>
<sequence>MTPEQVFKTLVVRGDTTGICFAVVPGNAQLDLKALARISGNRKVETVALKEVQPLTGYIRGGVTALASKKDYPVYLDKTATLFEQITVSGGMRGMLLLLSPSDYLRAVNGTLGAIVQN</sequence>
<protein>
    <submittedName>
        <fullName evidence="5">Aminoacyl-tRNA deacylase</fullName>
    </submittedName>
</protein>
<dbReference type="EMBL" id="JAIVFQ010000161">
    <property type="protein sequence ID" value="MCC5604824.1"/>
    <property type="molecule type" value="Genomic_DNA"/>
</dbReference>
<dbReference type="PIRSF" id="PIRSF006181">
    <property type="entry name" value="EbsC_YbaK"/>
    <property type="match status" value="1"/>
</dbReference>
<dbReference type="RefSeq" id="WP_233715809.1">
    <property type="nucleotide sequence ID" value="NZ_JAIVFQ010000161.1"/>
</dbReference>
<evidence type="ECO:0000256" key="3">
    <source>
        <dbReference type="ARBA" id="ARBA00023239"/>
    </source>
</evidence>
<evidence type="ECO:0000256" key="2">
    <source>
        <dbReference type="ARBA" id="ARBA00022917"/>
    </source>
</evidence>
<organism evidence="5 6">
    <name type="scientific">Nostoc favosum CHAB5714</name>
    <dbReference type="NCBI Taxonomy" id="2780399"/>
    <lineage>
        <taxon>Bacteria</taxon>
        <taxon>Bacillati</taxon>
        <taxon>Cyanobacteriota</taxon>
        <taxon>Cyanophyceae</taxon>
        <taxon>Nostocales</taxon>
        <taxon>Nostocaceae</taxon>
        <taxon>Nostoc</taxon>
        <taxon>Nostoc favosum</taxon>
    </lineage>
</organism>
<gene>
    <name evidence="5" type="ORF">LC586_38235</name>
</gene>
<dbReference type="InterPro" id="IPR036754">
    <property type="entry name" value="YbaK/aa-tRNA-synt-asso_dom_sf"/>
</dbReference>
<dbReference type="Gene3D" id="3.90.960.10">
    <property type="entry name" value="YbaK/aminoacyl-tRNA synthetase-associated domain"/>
    <property type="match status" value="1"/>
</dbReference>
<name>A0ABS8IKY6_9NOSO</name>
<reference evidence="5 6" key="1">
    <citation type="journal article" date="2021" name="Microorganisms">
        <title>Genome Evolution of Filamentous Cyanobacterium Nostoc Species: From Facultative Symbiosis to Free Living.</title>
        <authorList>
            <person name="Huo D."/>
            <person name="Li H."/>
            <person name="Cai F."/>
            <person name="Guo X."/>
            <person name="Qiao Z."/>
            <person name="Wang W."/>
            <person name="Yu G."/>
            <person name="Li R."/>
        </authorList>
    </citation>
    <scope>NUCLEOTIDE SEQUENCE [LARGE SCALE GENOMIC DNA]</scope>
    <source>
        <strain evidence="5 6">CHAB 5714</strain>
    </source>
</reference>
<keyword evidence="6" id="KW-1185">Reference proteome</keyword>
<dbReference type="Pfam" id="PF04073">
    <property type="entry name" value="tRNA_edit"/>
    <property type="match status" value="1"/>
</dbReference>
<keyword evidence="2" id="KW-0648">Protein biosynthesis</keyword>
<evidence type="ECO:0000259" key="4">
    <source>
        <dbReference type="Pfam" id="PF04073"/>
    </source>
</evidence>
<dbReference type="PANTHER" id="PTHR30411:SF0">
    <property type="entry name" value="CYS-TRNA(PRO)_CYS-TRNA(CYS) DEACYLASE YBAK"/>
    <property type="match status" value="1"/>
</dbReference>
<accession>A0ABS8IKY6</accession>
<keyword evidence="3" id="KW-0456">Lyase</keyword>
<comment type="caution">
    <text evidence="5">The sequence shown here is derived from an EMBL/GenBank/DDBJ whole genome shotgun (WGS) entry which is preliminary data.</text>
</comment>
<dbReference type="PANTHER" id="PTHR30411">
    <property type="entry name" value="CYTOPLASMIC PROTEIN"/>
    <property type="match status" value="1"/>
</dbReference>
<dbReference type="InterPro" id="IPR004369">
    <property type="entry name" value="Prolyl-tRNA_editing_YbaK/EbsC"/>
</dbReference>
<feature type="domain" description="YbaK/aminoacyl-tRNA synthetase-associated" evidence="4">
    <location>
        <begin position="3"/>
        <end position="106"/>
    </location>
</feature>